<dbReference type="SUPFAM" id="SSF53649">
    <property type="entry name" value="Alkaline phosphatase-like"/>
    <property type="match status" value="1"/>
</dbReference>
<reference evidence="3 4" key="1">
    <citation type="submission" date="2019-03" db="EMBL/GenBank/DDBJ databases">
        <title>An improved genome assembly of the fluke Schistosoma japonicum.</title>
        <authorList>
            <person name="Hu W."/>
            <person name="Luo F."/>
            <person name="Yin M."/>
            <person name="Mo X."/>
            <person name="Sun C."/>
            <person name="Wu Q."/>
            <person name="Zhu B."/>
            <person name="Xiang M."/>
            <person name="Wang J."/>
            <person name="Wang Y."/>
            <person name="Zhang T."/>
            <person name="Xu B."/>
            <person name="Zheng H."/>
            <person name="Feng Z."/>
        </authorList>
    </citation>
    <scope>NUCLEOTIDE SEQUENCE [LARGE SCALE GENOMIC DNA]</scope>
    <source>
        <strain evidence="3">HuSjv2</strain>
        <tissue evidence="3">Worms</tissue>
    </source>
</reference>
<dbReference type="PANTHER" id="PTHR10151:SF120">
    <property type="entry name" value="BIS(5'-ADENOSYL)-TRIPHOSPHATASE"/>
    <property type="match status" value="1"/>
</dbReference>
<evidence type="ECO:0000256" key="1">
    <source>
        <dbReference type="SAM" id="Phobius"/>
    </source>
</evidence>
<dbReference type="EMBL" id="SKCS01000471">
    <property type="protein sequence ID" value="TNN06271.1"/>
    <property type="molecule type" value="Genomic_DNA"/>
</dbReference>
<dbReference type="EMBL" id="SKCS01000471">
    <property type="protein sequence ID" value="TNN06272.1"/>
    <property type="molecule type" value="Genomic_DNA"/>
</dbReference>
<dbReference type="STRING" id="6182.A0A4Z2CPV0"/>
<accession>A0A4Z2CPV0</accession>
<keyword evidence="2" id="KW-0732">Signal</keyword>
<comment type="caution">
    <text evidence="3">The sequence shown here is derived from an EMBL/GenBank/DDBJ whole genome shotgun (WGS) entry which is preliminary data.</text>
</comment>
<protein>
    <submittedName>
        <fullName evidence="3">Bis(5'-adenosyl)-triphosphatase enpp4 isoform 2</fullName>
    </submittedName>
</protein>
<dbReference type="Proteomes" id="UP000311919">
    <property type="component" value="Unassembled WGS sequence"/>
</dbReference>
<feature type="signal peptide" evidence="2">
    <location>
        <begin position="1"/>
        <end position="23"/>
    </location>
</feature>
<dbReference type="AlphaFoldDB" id="A0A4Z2CPV0"/>
<keyword evidence="1" id="KW-1133">Transmembrane helix</keyword>
<organism evidence="3 4">
    <name type="scientific">Schistosoma japonicum</name>
    <name type="common">Blood fluke</name>
    <dbReference type="NCBI Taxonomy" id="6182"/>
    <lineage>
        <taxon>Eukaryota</taxon>
        <taxon>Metazoa</taxon>
        <taxon>Spiralia</taxon>
        <taxon>Lophotrochozoa</taxon>
        <taxon>Platyhelminthes</taxon>
        <taxon>Trematoda</taxon>
        <taxon>Digenea</taxon>
        <taxon>Strigeidida</taxon>
        <taxon>Schistosomatoidea</taxon>
        <taxon>Schistosomatidae</taxon>
        <taxon>Schistosoma</taxon>
    </lineage>
</organism>
<keyword evidence="4" id="KW-1185">Reference proteome</keyword>
<keyword evidence="1" id="KW-0812">Transmembrane</keyword>
<keyword evidence="1" id="KW-0472">Membrane</keyword>
<feature type="chain" id="PRO_5036130375" evidence="2">
    <location>
        <begin position="24"/>
        <end position="579"/>
    </location>
</feature>
<dbReference type="InterPro" id="IPR017850">
    <property type="entry name" value="Alkaline_phosphatase_core_sf"/>
</dbReference>
<sequence length="579" mass="67142">MECFWHYVTCILVYTFFQAFCKAGQQKLLMISLDGFRHDYLDRAKVRNVNISAFEKIWRSGLRVMKVHNEFITRTAPNHLSLVTGMHEESHGIVDNTFYDPELNDTFDLINSSESKWFDVGSEPIWVTNQRHGHKSAVSFWPGSNTQFKGQLPSFYYPHYSNDVPLVDLINQTIEWLSLDEVTLGLLYFHEPDSQGHLTGPDSPEIFNVIEKLNNDIGFLLSLIDTKPSLKSILNVILTSDHGMSSVDTKRTIVLNDYIDDNTYYSPGPEHRIVWLLWPKDGVSSVDLYEKLIRKHPKMNVFLKNNIPARLHYSENRRISPIVVYSEPGWMIVKSQESVASYTKHGDHGYDPDYDEMAPFFLAMGPGFRSTSGGRTINSIRLIDIYPLMCTLLDLTKPAPNNGSLSRVIHLLHGHNVYFSSFLDMFTVGVVLICCITLSIVYMICTCISSIQYPYLFPNDTNNRRKSHMNQPNSFLLQRRFRHSSRKQQQQPDVKLNNIKSLKMKNINHYKNKLYEVCVKDKPPIESDKQHLLNYNMSNNHVDDNDDSEEYEEYNRFSVRHIDDETFLNLIRQPNNKYP</sequence>
<dbReference type="InterPro" id="IPR002591">
    <property type="entry name" value="Phosphodiest/P_Trfase"/>
</dbReference>
<dbReference type="GO" id="GO:0016787">
    <property type="term" value="F:hydrolase activity"/>
    <property type="evidence" value="ECO:0007669"/>
    <property type="project" value="UniProtKB-ARBA"/>
</dbReference>
<evidence type="ECO:0000313" key="3">
    <source>
        <dbReference type="EMBL" id="TNN06272.1"/>
    </source>
</evidence>
<dbReference type="OrthoDB" id="415411at2759"/>
<dbReference type="CDD" id="cd16018">
    <property type="entry name" value="Enpp"/>
    <property type="match status" value="1"/>
</dbReference>
<evidence type="ECO:0000313" key="4">
    <source>
        <dbReference type="Proteomes" id="UP000311919"/>
    </source>
</evidence>
<dbReference type="Pfam" id="PF01663">
    <property type="entry name" value="Phosphodiest"/>
    <property type="match status" value="1"/>
</dbReference>
<gene>
    <name evidence="3" type="ORF">EWB00_008474</name>
</gene>
<dbReference type="Gene3D" id="3.40.720.10">
    <property type="entry name" value="Alkaline Phosphatase, subunit A"/>
    <property type="match status" value="1"/>
</dbReference>
<proteinExistence type="predicted"/>
<name>A0A4Z2CPV0_SCHJA</name>
<evidence type="ECO:0000256" key="2">
    <source>
        <dbReference type="SAM" id="SignalP"/>
    </source>
</evidence>
<dbReference type="Gene3D" id="3.30.1360.180">
    <property type="match status" value="1"/>
</dbReference>
<dbReference type="PANTHER" id="PTHR10151">
    <property type="entry name" value="ECTONUCLEOTIDE PYROPHOSPHATASE/PHOSPHODIESTERASE"/>
    <property type="match status" value="1"/>
</dbReference>
<feature type="transmembrane region" description="Helical" evidence="1">
    <location>
        <begin position="425"/>
        <end position="445"/>
    </location>
</feature>